<accession>A0A3E1P9Q7</accession>
<dbReference type="EMBL" id="QTJV01000001">
    <property type="protein sequence ID" value="RFM36913.1"/>
    <property type="molecule type" value="Genomic_DNA"/>
</dbReference>
<organism evidence="1 2">
    <name type="scientific">Chitinophaga silvisoli</name>
    <dbReference type="NCBI Taxonomy" id="2291814"/>
    <lineage>
        <taxon>Bacteria</taxon>
        <taxon>Pseudomonadati</taxon>
        <taxon>Bacteroidota</taxon>
        <taxon>Chitinophagia</taxon>
        <taxon>Chitinophagales</taxon>
        <taxon>Chitinophagaceae</taxon>
        <taxon>Chitinophaga</taxon>
    </lineage>
</organism>
<keyword evidence="2" id="KW-1185">Reference proteome</keyword>
<reference evidence="1 2" key="1">
    <citation type="submission" date="2018-08" db="EMBL/GenBank/DDBJ databases">
        <title>Chitinophaga sp. K20C18050901, a novel bacterium isolated from forest soil.</title>
        <authorList>
            <person name="Wang C."/>
        </authorList>
    </citation>
    <scope>NUCLEOTIDE SEQUENCE [LARGE SCALE GENOMIC DNA]</scope>
    <source>
        <strain evidence="1 2">K20C18050901</strain>
    </source>
</reference>
<comment type="caution">
    <text evidence="1">The sequence shown here is derived from an EMBL/GenBank/DDBJ whole genome shotgun (WGS) entry which is preliminary data.</text>
</comment>
<gene>
    <name evidence="1" type="ORF">DXN04_05300</name>
</gene>
<dbReference type="AlphaFoldDB" id="A0A3E1P9Q7"/>
<evidence type="ECO:0000313" key="1">
    <source>
        <dbReference type="EMBL" id="RFM36913.1"/>
    </source>
</evidence>
<evidence type="ECO:0000313" key="2">
    <source>
        <dbReference type="Proteomes" id="UP000261174"/>
    </source>
</evidence>
<sequence length="244" mass="27720">MQPQNQRPPRINLISLSKCALRLTSKNQIILEPDNCIKLLSELVCNISIKDAPLVTQEEFEEQKAKLNEYEKEIQVAIFKQAVLLSSPQYYNDIISSYSRVLSHLENCLIEALPHASGEGSFTVSLLQYTLSAVQRLKLFIDNRFFHTTGTPDPDKPLTREKLKLNIAVSVIATLMAAFVRSGEYVSVKQETAIMRFVIQLFSSKQADEIAFKSFQNHYRTPERAAIAKATEILKGMTQWLKQI</sequence>
<protein>
    <submittedName>
        <fullName evidence="1">Uncharacterized protein</fullName>
    </submittedName>
</protein>
<name>A0A3E1P9Q7_9BACT</name>
<proteinExistence type="predicted"/>
<dbReference type="Proteomes" id="UP000261174">
    <property type="component" value="Unassembled WGS sequence"/>
</dbReference>